<evidence type="ECO:0000256" key="1">
    <source>
        <dbReference type="SAM" id="MobiDB-lite"/>
    </source>
</evidence>
<feature type="compositionally biased region" description="Basic and acidic residues" evidence="1">
    <location>
        <begin position="1"/>
        <end position="11"/>
    </location>
</feature>
<feature type="transmembrane region" description="Helical" evidence="2">
    <location>
        <begin position="40"/>
        <end position="67"/>
    </location>
</feature>
<evidence type="ECO:0000313" key="4">
    <source>
        <dbReference type="Proteomes" id="UP000242146"/>
    </source>
</evidence>
<proteinExistence type="predicted"/>
<feature type="region of interest" description="Disordered" evidence="1">
    <location>
        <begin position="1"/>
        <end position="35"/>
    </location>
</feature>
<dbReference type="EMBL" id="MCGT01000009">
    <property type="protein sequence ID" value="ORX56975.1"/>
    <property type="molecule type" value="Genomic_DNA"/>
</dbReference>
<organism evidence="3 4">
    <name type="scientific">Hesseltinella vesiculosa</name>
    <dbReference type="NCBI Taxonomy" id="101127"/>
    <lineage>
        <taxon>Eukaryota</taxon>
        <taxon>Fungi</taxon>
        <taxon>Fungi incertae sedis</taxon>
        <taxon>Mucoromycota</taxon>
        <taxon>Mucoromycotina</taxon>
        <taxon>Mucoromycetes</taxon>
        <taxon>Mucorales</taxon>
        <taxon>Cunninghamellaceae</taxon>
        <taxon>Hesseltinella</taxon>
    </lineage>
</organism>
<dbReference type="Proteomes" id="UP000242146">
    <property type="component" value="Unassembled WGS sequence"/>
</dbReference>
<gene>
    <name evidence="3" type="ORF">DM01DRAFT_1239484</name>
</gene>
<protein>
    <submittedName>
        <fullName evidence="3">Uncharacterized protein</fullName>
    </submittedName>
</protein>
<keyword evidence="2" id="KW-0472">Membrane</keyword>
<sequence>MKNETWCENHADGWTSPSQLGFKSARPPSRQKRKKKISTCFFAVVCLSVSCFKEGWSFCFFIGSLVLSWQHLKTPISPHIPTLIHPTQAMGRP</sequence>
<keyword evidence="4" id="KW-1185">Reference proteome</keyword>
<accession>A0A1X2GM89</accession>
<name>A0A1X2GM89_9FUNG</name>
<evidence type="ECO:0000313" key="3">
    <source>
        <dbReference type="EMBL" id="ORX56975.1"/>
    </source>
</evidence>
<reference evidence="3 4" key="1">
    <citation type="submission" date="2016-07" db="EMBL/GenBank/DDBJ databases">
        <title>Pervasive Adenine N6-methylation of Active Genes in Fungi.</title>
        <authorList>
            <consortium name="DOE Joint Genome Institute"/>
            <person name="Mondo S.J."/>
            <person name="Dannebaum R.O."/>
            <person name="Kuo R.C."/>
            <person name="Labutti K."/>
            <person name="Haridas S."/>
            <person name="Kuo A."/>
            <person name="Salamov A."/>
            <person name="Ahrendt S.R."/>
            <person name="Lipzen A."/>
            <person name="Sullivan W."/>
            <person name="Andreopoulos W.B."/>
            <person name="Clum A."/>
            <person name="Lindquist E."/>
            <person name="Daum C."/>
            <person name="Ramamoorthy G.K."/>
            <person name="Gryganskyi A."/>
            <person name="Culley D."/>
            <person name="Magnuson J.K."/>
            <person name="James T.Y."/>
            <person name="O'Malley M.A."/>
            <person name="Stajich J.E."/>
            <person name="Spatafora J.W."/>
            <person name="Visel A."/>
            <person name="Grigoriev I.V."/>
        </authorList>
    </citation>
    <scope>NUCLEOTIDE SEQUENCE [LARGE SCALE GENOMIC DNA]</scope>
    <source>
        <strain evidence="3 4">NRRL 3301</strain>
    </source>
</reference>
<evidence type="ECO:0000256" key="2">
    <source>
        <dbReference type="SAM" id="Phobius"/>
    </source>
</evidence>
<dbReference type="AlphaFoldDB" id="A0A1X2GM89"/>
<keyword evidence="2" id="KW-1133">Transmembrane helix</keyword>
<keyword evidence="2" id="KW-0812">Transmembrane</keyword>
<comment type="caution">
    <text evidence="3">The sequence shown here is derived from an EMBL/GenBank/DDBJ whole genome shotgun (WGS) entry which is preliminary data.</text>
</comment>